<dbReference type="EMBL" id="JACHVU010000001">
    <property type="protein sequence ID" value="MBB2989073.1"/>
    <property type="molecule type" value="Genomic_DNA"/>
</dbReference>
<dbReference type="SUPFAM" id="SSF46689">
    <property type="entry name" value="Homeodomain-like"/>
    <property type="match status" value="1"/>
</dbReference>
<dbReference type="InterPro" id="IPR011051">
    <property type="entry name" value="RmlC_Cupin_sf"/>
</dbReference>
<evidence type="ECO:0000256" key="3">
    <source>
        <dbReference type="ARBA" id="ARBA00023163"/>
    </source>
</evidence>
<dbReference type="GO" id="GO:0043565">
    <property type="term" value="F:sequence-specific DNA binding"/>
    <property type="evidence" value="ECO:0007669"/>
    <property type="project" value="InterPro"/>
</dbReference>
<comment type="caution">
    <text evidence="5">The sequence shown here is derived from an EMBL/GenBank/DDBJ whole genome shotgun (WGS) entry which is preliminary data.</text>
</comment>
<sequence>MFDVPADFGQDSRVSVVAVAVSRTNLHTHGNALEIVYVLRGTLHVRVSIDSFDLGSGDYVVINRDDPHFLVGSEDNVTAIISMDLSAFADVDAFCEAVVFCCESFGLARYRRQESLLRELLLDIIESGTLEKNAVRLDSRAAEFVRLLCHGYSLENYYNRDTVLSSVQRDRLLGIVSLVRAHLFRRDVLAAVAQEHHYSKSYVSHVVKDLAGVAFGDLVNGLRMAPAEKLLLTTDATTSEISAACGFSHVKYFTRCFQDWLKQTPAEFRRRHRPETLRDNEIRDVSPACAAALVAEHRHGDRSDPEQPQLSMTPLLLKNVGSQLDLFEKLRSYGSDRHELTPSAEMPPVRNRHLVPIKVSSEGDINDLTKVLMSLSHITATPCLVLDFTSKAATLALVNTLAEAMRAAVAMDAIIWLAYPGLHVRTAVDQVIDSARQQHGLDVQAILMT</sequence>
<dbReference type="InterPro" id="IPR014710">
    <property type="entry name" value="RmlC-like_jellyroll"/>
</dbReference>
<dbReference type="Pfam" id="PF07883">
    <property type="entry name" value="Cupin_2"/>
    <property type="match status" value="1"/>
</dbReference>
<keyword evidence="6" id="KW-1185">Reference proteome</keyword>
<evidence type="ECO:0000256" key="2">
    <source>
        <dbReference type="ARBA" id="ARBA00023125"/>
    </source>
</evidence>
<dbReference type="SUPFAM" id="SSF51182">
    <property type="entry name" value="RmlC-like cupins"/>
    <property type="match status" value="1"/>
</dbReference>
<dbReference type="CDD" id="cd02208">
    <property type="entry name" value="cupin_RmlC-like"/>
    <property type="match status" value="1"/>
</dbReference>
<evidence type="ECO:0000259" key="4">
    <source>
        <dbReference type="PROSITE" id="PS01124"/>
    </source>
</evidence>
<dbReference type="AlphaFoldDB" id="A0A839Q0X0"/>
<dbReference type="PANTHER" id="PTHR43280">
    <property type="entry name" value="ARAC-FAMILY TRANSCRIPTIONAL REGULATOR"/>
    <property type="match status" value="1"/>
</dbReference>
<reference evidence="5 6" key="1">
    <citation type="submission" date="2020-08" db="EMBL/GenBank/DDBJ databases">
        <title>The Agave Microbiome: Exploring the role of microbial communities in plant adaptations to desert environments.</title>
        <authorList>
            <person name="Partida-Martinez L.P."/>
        </authorList>
    </citation>
    <scope>NUCLEOTIDE SEQUENCE [LARGE SCALE GENOMIC DNA]</scope>
    <source>
        <strain evidence="5 6">AT2.18</strain>
    </source>
</reference>
<dbReference type="Gene3D" id="2.60.120.10">
    <property type="entry name" value="Jelly Rolls"/>
    <property type="match status" value="1"/>
</dbReference>
<dbReference type="InterPro" id="IPR018060">
    <property type="entry name" value="HTH_AraC"/>
</dbReference>
<dbReference type="SMART" id="SM00342">
    <property type="entry name" value="HTH_ARAC"/>
    <property type="match status" value="1"/>
</dbReference>
<evidence type="ECO:0000256" key="1">
    <source>
        <dbReference type="ARBA" id="ARBA00023015"/>
    </source>
</evidence>
<dbReference type="InterPro" id="IPR013096">
    <property type="entry name" value="Cupin_2"/>
</dbReference>
<accession>A0A839Q0X0</accession>
<dbReference type="Pfam" id="PF12833">
    <property type="entry name" value="HTH_18"/>
    <property type="match status" value="1"/>
</dbReference>
<feature type="domain" description="HTH araC/xylS-type" evidence="4">
    <location>
        <begin position="173"/>
        <end position="271"/>
    </location>
</feature>
<evidence type="ECO:0000313" key="6">
    <source>
        <dbReference type="Proteomes" id="UP000550501"/>
    </source>
</evidence>
<keyword evidence="2 5" id="KW-0238">DNA-binding</keyword>
<dbReference type="Proteomes" id="UP000550501">
    <property type="component" value="Unassembled WGS sequence"/>
</dbReference>
<dbReference type="PROSITE" id="PS01124">
    <property type="entry name" value="HTH_ARAC_FAMILY_2"/>
    <property type="match status" value="1"/>
</dbReference>
<gene>
    <name evidence="5" type="ORF">FHR72_000530</name>
</gene>
<protein>
    <submittedName>
        <fullName evidence="5">AraC-like DNA-binding protein</fullName>
    </submittedName>
</protein>
<dbReference type="RefSeq" id="WP_183466339.1">
    <property type="nucleotide sequence ID" value="NZ_JACHVU010000001.1"/>
</dbReference>
<evidence type="ECO:0000313" key="5">
    <source>
        <dbReference type="EMBL" id="MBB2989073.1"/>
    </source>
</evidence>
<dbReference type="GO" id="GO:0003700">
    <property type="term" value="F:DNA-binding transcription factor activity"/>
    <property type="evidence" value="ECO:0007669"/>
    <property type="project" value="InterPro"/>
</dbReference>
<dbReference type="InterPro" id="IPR009057">
    <property type="entry name" value="Homeodomain-like_sf"/>
</dbReference>
<keyword evidence="1" id="KW-0805">Transcription regulation</keyword>
<dbReference type="Gene3D" id="1.10.10.60">
    <property type="entry name" value="Homeodomain-like"/>
    <property type="match status" value="1"/>
</dbReference>
<name>A0A839Q0X0_MYCIR</name>
<keyword evidence="3" id="KW-0804">Transcription</keyword>
<dbReference type="PANTHER" id="PTHR43280:SF34">
    <property type="entry name" value="ARAC-FAMILY TRANSCRIPTIONAL REGULATOR"/>
    <property type="match status" value="1"/>
</dbReference>
<organism evidence="5 6">
    <name type="scientific">Mycolicibacterium iranicum</name>
    <name type="common">Mycobacterium iranicum</name>
    <dbReference type="NCBI Taxonomy" id="912594"/>
    <lineage>
        <taxon>Bacteria</taxon>
        <taxon>Bacillati</taxon>
        <taxon>Actinomycetota</taxon>
        <taxon>Actinomycetes</taxon>
        <taxon>Mycobacteriales</taxon>
        <taxon>Mycobacteriaceae</taxon>
        <taxon>Mycolicibacterium</taxon>
    </lineage>
</organism>
<proteinExistence type="predicted"/>